<keyword evidence="3 6" id="KW-0812">Transmembrane</keyword>
<dbReference type="InterPro" id="IPR043428">
    <property type="entry name" value="LivM-like"/>
</dbReference>
<reference evidence="7" key="1">
    <citation type="journal article" date="2014" name="Int. J. Syst. Evol. Microbiol.">
        <title>Complete genome sequence of Corynebacterium casei LMG S-19264T (=DSM 44701T), isolated from a smear-ripened cheese.</title>
        <authorList>
            <consortium name="US DOE Joint Genome Institute (JGI-PGF)"/>
            <person name="Walter F."/>
            <person name="Albersmeier A."/>
            <person name="Kalinowski J."/>
            <person name="Ruckert C."/>
        </authorList>
    </citation>
    <scope>NUCLEOTIDE SEQUENCE</scope>
    <source>
        <strain evidence="7">CGMCC 1.12919</strain>
    </source>
</reference>
<protein>
    <submittedName>
        <fullName evidence="7">Branched-chain amino acid ABC transporter permease</fullName>
    </submittedName>
</protein>
<feature type="transmembrane region" description="Helical" evidence="6">
    <location>
        <begin position="64"/>
        <end position="83"/>
    </location>
</feature>
<accession>A0A916XL91</accession>
<dbReference type="InterPro" id="IPR001851">
    <property type="entry name" value="ABC_transp_permease"/>
</dbReference>
<keyword evidence="4 6" id="KW-1133">Transmembrane helix</keyword>
<gene>
    <name evidence="7" type="ORF">GCM10010994_46340</name>
</gene>
<evidence type="ECO:0000256" key="2">
    <source>
        <dbReference type="ARBA" id="ARBA00022475"/>
    </source>
</evidence>
<name>A0A916XL91_9HYPH</name>
<feature type="transmembrane region" description="Helical" evidence="6">
    <location>
        <begin position="164"/>
        <end position="185"/>
    </location>
</feature>
<dbReference type="PANTHER" id="PTHR30482">
    <property type="entry name" value="HIGH-AFFINITY BRANCHED-CHAIN AMINO ACID TRANSPORT SYSTEM PERMEASE"/>
    <property type="match status" value="1"/>
</dbReference>
<dbReference type="PANTHER" id="PTHR30482:SF10">
    <property type="entry name" value="HIGH-AFFINITY BRANCHED-CHAIN AMINO ACID TRANSPORT PROTEIN BRAE"/>
    <property type="match status" value="1"/>
</dbReference>
<evidence type="ECO:0000256" key="5">
    <source>
        <dbReference type="ARBA" id="ARBA00023136"/>
    </source>
</evidence>
<feature type="transmembrane region" description="Helical" evidence="6">
    <location>
        <begin position="39"/>
        <end position="57"/>
    </location>
</feature>
<proteinExistence type="predicted"/>
<dbReference type="Proteomes" id="UP000637002">
    <property type="component" value="Unassembled WGS sequence"/>
</dbReference>
<dbReference type="RefSeq" id="WP_188611555.1">
    <property type="nucleotide sequence ID" value="NZ_BMGG01000009.1"/>
</dbReference>
<comment type="subcellular location">
    <subcellularLocation>
        <location evidence="1">Cell membrane</location>
        <topology evidence="1">Multi-pass membrane protein</topology>
    </subcellularLocation>
</comment>
<dbReference type="EMBL" id="BMGG01000009">
    <property type="protein sequence ID" value="GGC83190.1"/>
    <property type="molecule type" value="Genomic_DNA"/>
</dbReference>
<evidence type="ECO:0000256" key="4">
    <source>
        <dbReference type="ARBA" id="ARBA00022989"/>
    </source>
</evidence>
<keyword evidence="2" id="KW-1003">Cell membrane</keyword>
<dbReference type="GO" id="GO:0015658">
    <property type="term" value="F:branched-chain amino acid transmembrane transporter activity"/>
    <property type="evidence" value="ECO:0007669"/>
    <property type="project" value="InterPro"/>
</dbReference>
<reference evidence="7" key="2">
    <citation type="submission" date="2020-09" db="EMBL/GenBank/DDBJ databases">
        <authorList>
            <person name="Sun Q."/>
            <person name="Zhou Y."/>
        </authorList>
    </citation>
    <scope>NUCLEOTIDE SEQUENCE</scope>
    <source>
        <strain evidence="7">CGMCC 1.12919</strain>
    </source>
</reference>
<feature type="transmembrane region" description="Helical" evidence="6">
    <location>
        <begin position="251"/>
        <end position="273"/>
    </location>
</feature>
<dbReference type="CDD" id="cd06581">
    <property type="entry name" value="TM_PBP1_LivM_like"/>
    <property type="match status" value="1"/>
</dbReference>
<dbReference type="GO" id="GO:0005886">
    <property type="term" value="C:plasma membrane"/>
    <property type="evidence" value="ECO:0007669"/>
    <property type="project" value="UniProtKB-SubCell"/>
</dbReference>
<comment type="caution">
    <text evidence="7">The sequence shown here is derived from an EMBL/GenBank/DDBJ whole genome shotgun (WGS) entry which is preliminary data.</text>
</comment>
<organism evidence="7 8">
    <name type="scientific">Chelatococcus reniformis</name>
    <dbReference type="NCBI Taxonomy" id="1494448"/>
    <lineage>
        <taxon>Bacteria</taxon>
        <taxon>Pseudomonadati</taxon>
        <taxon>Pseudomonadota</taxon>
        <taxon>Alphaproteobacteria</taxon>
        <taxon>Hyphomicrobiales</taxon>
        <taxon>Chelatococcaceae</taxon>
        <taxon>Chelatococcus</taxon>
    </lineage>
</organism>
<evidence type="ECO:0000313" key="8">
    <source>
        <dbReference type="Proteomes" id="UP000637002"/>
    </source>
</evidence>
<evidence type="ECO:0000256" key="1">
    <source>
        <dbReference type="ARBA" id="ARBA00004651"/>
    </source>
</evidence>
<sequence>MKPDFWRIARSPVALGLLALAALLPLVLPGYYLHIATLTLVYAALATAWNLVGGLTGQISLAHSLFVGTGAMLASALLVHFGINMWLGALIAALLAAAMGIAIAFIDYRFRLGHLSFALITLAFAEMAELVVVGWDFLGGASGLYLPRDTGDLAAFQFGGLKGYFWLMLALAVGCILVNLAIVNAPLGYRLRAIRDNEDAAQALGVPLLRNKAIAMAISAALTSLIGTAYARSATFADPYMLASPVLTIEIVLIATVGGLGTAFGPLVGALLLVPLGEFLRGHFGGSLPGLHYFIYGACVVAVVLALPQGVGPALARLLRRRGVKDPKIAAGEKGPSRR</sequence>
<feature type="transmembrane region" description="Helical" evidence="6">
    <location>
        <begin position="115"/>
        <end position="138"/>
    </location>
</feature>
<dbReference type="Pfam" id="PF02653">
    <property type="entry name" value="BPD_transp_2"/>
    <property type="match status" value="1"/>
</dbReference>
<dbReference type="AlphaFoldDB" id="A0A916XL91"/>
<keyword evidence="5 6" id="KW-0472">Membrane</keyword>
<keyword evidence="8" id="KW-1185">Reference proteome</keyword>
<evidence type="ECO:0000256" key="6">
    <source>
        <dbReference type="SAM" id="Phobius"/>
    </source>
</evidence>
<feature type="transmembrane region" description="Helical" evidence="6">
    <location>
        <begin position="293"/>
        <end position="316"/>
    </location>
</feature>
<evidence type="ECO:0000313" key="7">
    <source>
        <dbReference type="EMBL" id="GGC83190.1"/>
    </source>
</evidence>
<feature type="transmembrane region" description="Helical" evidence="6">
    <location>
        <begin position="89"/>
        <end position="108"/>
    </location>
</feature>
<evidence type="ECO:0000256" key="3">
    <source>
        <dbReference type="ARBA" id="ARBA00022692"/>
    </source>
</evidence>